<evidence type="ECO:0000256" key="1">
    <source>
        <dbReference type="ARBA" id="ARBA00023186"/>
    </source>
</evidence>
<keyword evidence="1" id="KW-0143">Chaperone</keyword>
<protein>
    <submittedName>
        <fullName evidence="3">DNA-J related domain-containing protein</fullName>
    </submittedName>
</protein>
<evidence type="ECO:0000313" key="4">
    <source>
        <dbReference type="Proteomes" id="UP001223712"/>
    </source>
</evidence>
<dbReference type="SUPFAM" id="SSF46565">
    <property type="entry name" value="Chaperone J-domain"/>
    <property type="match status" value="1"/>
</dbReference>
<sequence>MVDKPNTASHQDSSIINQSYMENPLLWPIMEVLKHQSGGWKVHTLATHLNDLGLMPALDPTPEKELFKKNFLIMNALYQLQEALYPDSWLQVQAMDIVLMSGRYHGNTHTIDLNDPLRDYYINWINYEADEGEVKRLLNEFWTRYKRFVGGSETDMDRSHALRLFELPLDATHQDIRKRWRRLALRWHPDRDEGNTAKFQTLCEAWHVLRR</sequence>
<dbReference type="CDD" id="cd06257">
    <property type="entry name" value="DnaJ"/>
    <property type="match status" value="1"/>
</dbReference>
<dbReference type="Pfam" id="PF00226">
    <property type="entry name" value="DnaJ"/>
    <property type="match status" value="1"/>
</dbReference>
<dbReference type="Pfam" id="PF12339">
    <property type="entry name" value="DNAJ_related"/>
    <property type="match status" value="1"/>
</dbReference>
<dbReference type="EMBL" id="JAUFQY010000002">
    <property type="protein sequence ID" value="MDN3702142.1"/>
    <property type="molecule type" value="Genomic_DNA"/>
</dbReference>
<accession>A0ABT8CK78</accession>
<comment type="caution">
    <text evidence="3">The sequence shown here is derived from an EMBL/GenBank/DDBJ whole genome shotgun (WGS) entry which is preliminary data.</text>
</comment>
<name>A0ABT8CK78_9VIBR</name>
<dbReference type="InterPro" id="IPR036869">
    <property type="entry name" value="J_dom_sf"/>
</dbReference>
<dbReference type="RefSeq" id="WP_261839988.1">
    <property type="nucleotide sequence ID" value="NZ_AP025459.1"/>
</dbReference>
<dbReference type="SMART" id="SM00271">
    <property type="entry name" value="DnaJ"/>
    <property type="match status" value="1"/>
</dbReference>
<reference evidence="4" key="1">
    <citation type="journal article" date="2019" name="Int. J. Syst. Evol. Microbiol.">
        <title>The Global Catalogue of Microorganisms (GCM) 10K type strain sequencing project: providing services to taxonomists for standard genome sequencing and annotation.</title>
        <authorList>
            <consortium name="The Broad Institute Genomics Platform"/>
            <consortium name="The Broad Institute Genome Sequencing Center for Infectious Disease"/>
            <person name="Wu L."/>
            <person name="Ma J."/>
        </authorList>
    </citation>
    <scope>NUCLEOTIDE SEQUENCE [LARGE SCALE GENOMIC DNA]</scope>
    <source>
        <strain evidence="4">CECT 7226</strain>
    </source>
</reference>
<proteinExistence type="predicted"/>
<keyword evidence="4" id="KW-1185">Reference proteome</keyword>
<dbReference type="InterPro" id="IPR001623">
    <property type="entry name" value="DnaJ_domain"/>
</dbReference>
<dbReference type="PROSITE" id="PS50076">
    <property type="entry name" value="DNAJ_2"/>
    <property type="match status" value="1"/>
</dbReference>
<feature type="domain" description="J" evidence="2">
    <location>
        <begin position="160"/>
        <end position="211"/>
    </location>
</feature>
<organism evidence="3 4">
    <name type="scientific">Vibrio artabrorum</name>
    <dbReference type="NCBI Taxonomy" id="446374"/>
    <lineage>
        <taxon>Bacteria</taxon>
        <taxon>Pseudomonadati</taxon>
        <taxon>Pseudomonadota</taxon>
        <taxon>Gammaproteobacteria</taxon>
        <taxon>Vibrionales</taxon>
        <taxon>Vibrionaceae</taxon>
        <taxon>Vibrio</taxon>
    </lineage>
</organism>
<dbReference type="InterPro" id="IPR021059">
    <property type="entry name" value="DnaJ-related_N"/>
</dbReference>
<evidence type="ECO:0000259" key="2">
    <source>
        <dbReference type="PROSITE" id="PS50076"/>
    </source>
</evidence>
<dbReference type="Gene3D" id="1.10.287.110">
    <property type="entry name" value="DnaJ domain"/>
    <property type="match status" value="1"/>
</dbReference>
<evidence type="ECO:0000313" key="3">
    <source>
        <dbReference type="EMBL" id="MDN3702142.1"/>
    </source>
</evidence>
<dbReference type="Proteomes" id="UP001223712">
    <property type="component" value="Unassembled WGS sequence"/>
</dbReference>
<gene>
    <name evidence="3" type="ORF">QWY96_16820</name>
</gene>